<organism evidence="2 3">
    <name type="scientific">Subdoligranulum variabile</name>
    <dbReference type="NCBI Taxonomy" id="214851"/>
    <lineage>
        <taxon>Bacteria</taxon>
        <taxon>Bacillati</taxon>
        <taxon>Bacillota</taxon>
        <taxon>Clostridia</taxon>
        <taxon>Eubacteriales</taxon>
        <taxon>Oscillospiraceae</taxon>
        <taxon>Subdoligranulum</taxon>
    </lineage>
</organism>
<gene>
    <name evidence="2" type="ORF">KHY36_08845</name>
</gene>
<keyword evidence="1" id="KW-0732">Signal</keyword>
<evidence type="ECO:0000313" key="2">
    <source>
        <dbReference type="EMBL" id="MBS5332619.1"/>
    </source>
</evidence>
<proteinExistence type="predicted"/>
<dbReference type="Proteomes" id="UP000759273">
    <property type="component" value="Unassembled WGS sequence"/>
</dbReference>
<evidence type="ECO:0000313" key="3">
    <source>
        <dbReference type="Proteomes" id="UP000759273"/>
    </source>
</evidence>
<dbReference type="EMBL" id="JAGZGG010000020">
    <property type="protein sequence ID" value="MBS5332619.1"/>
    <property type="molecule type" value="Genomic_DNA"/>
</dbReference>
<protein>
    <recommendedName>
        <fullName evidence="4">Lipoprotein</fullName>
    </recommendedName>
</protein>
<feature type="signal peptide" evidence="1">
    <location>
        <begin position="1"/>
        <end position="19"/>
    </location>
</feature>
<evidence type="ECO:0008006" key="4">
    <source>
        <dbReference type="Google" id="ProtNLM"/>
    </source>
</evidence>
<accession>A0A943DD26</accession>
<sequence length="388" mass="42353">MKKLALVFAAALALTACTAAPTETATVPAAADPPAEAAATEENADAEQFPVGELRLCDDRRCDTDTAYYTLYGHVDTTELTGLRLDYADGVQTKVTSLAIADALYSDLLVTNDNVVRVFLANADGSEFRFKSFYPDGRSEERTASQEITPMVYDEYAAYVLRDNCVARLDWQTGEVTTWDTSIPQIDEILGAVGNKILLTRIVSDMPLPTDPEMYEAVIQNSQREFDLYDIATNTLEKLFAEPRYPEDGGSWKIYRGCRGDMLYFAQRKSDGDGYKEALLGYDLTTGAMQELYAEASSDWVGGTGSPKSFSRGGQLELVFLQSTPDALHIYNAADGQVYNVPYHDPALNAAYGTGENYGCPIAVTGDGRVLVTDGYASATATRWTPMA</sequence>
<name>A0A943DD26_9FIRM</name>
<evidence type="ECO:0000256" key="1">
    <source>
        <dbReference type="SAM" id="SignalP"/>
    </source>
</evidence>
<dbReference type="PROSITE" id="PS51257">
    <property type="entry name" value="PROKAR_LIPOPROTEIN"/>
    <property type="match status" value="1"/>
</dbReference>
<dbReference type="SUPFAM" id="SSF82171">
    <property type="entry name" value="DPP6 N-terminal domain-like"/>
    <property type="match status" value="1"/>
</dbReference>
<feature type="chain" id="PRO_5039204705" description="Lipoprotein" evidence="1">
    <location>
        <begin position="20"/>
        <end position="388"/>
    </location>
</feature>
<dbReference type="AlphaFoldDB" id="A0A943DD26"/>
<comment type="caution">
    <text evidence="2">The sequence shown here is derived from an EMBL/GenBank/DDBJ whole genome shotgun (WGS) entry which is preliminary data.</text>
</comment>
<reference evidence="2" key="1">
    <citation type="submission" date="2021-02" db="EMBL/GenBank/DDBJ databases">
        <title>Infant gut strain persistence is associated with maternal origin, phylogeny, and functional potential including surface adhesion and iron acquisition.</title>
        <authorList>
            <person name="Lou Y.C."/>
        </authorList>
    </citation>
    <scope>NUCLEOTIDE SEQUENCE</scope>
    <source>
        <strain evidence="2">L3_101_000M1_dasL3_101_000M1_concoct_87</strain>
    </source>
</reference>